<name>A0A1X1YYR2_9MYCO</name>
<dbReference type="InterPro" id="IPR027417">
    <property type="entry name" value="P-loop_NTPase"/>
</dbReference>
<feature type="region of interest" description="Disordered" evidence="1">
    <location>
        <begin position="1883"/>
        <end position="1914"/>
    </location>
</feature>
<dbReference type="InterPro" id="IPR029063">
    <property type="entry name" value="SAM-dependent_MTases_sf"/>
</dbReference>
<dbReference type="Proteomes" id="UP000193781">
    <property type="component" value="Unassembled WGS sequence"/>
</dbReference>
<keyword evidence="3" id="KW-0067">ATP-binding</keyword>
<sequence length="1914" mass="210130">MSLFEDFDQPTDPRSIDPGGTPLPPPRRLDDTADLAQPGDGDLYALDSTPAEAHTSGAEIAADPAAELDFTQRTLPDPEHSQKQTLAPPAGTSPATQPARGVNTEEPSTAATSSADEIAPPSAVELTSPRFRLGTDIRVPSGTKARIQANLAAIDVLERLRADGGRPATDTERDVLASWSGWGACAELFDRRSDQYVTERDQLRSVLGADAYRAAEASILNAHYTDPIIAAAMWDALRHAGLRDGRVLEPGCGSGTFIGLAPPDTVLVGVDNDTVTASLAAALYPHAQIRAEGFETTRVPADSFVATIGNVPFGNFSLIDPAHNPARFSIHNHFINKAISLTAPGGYVTVLTSRYTMDSVDTRARRAMAAEADLIGAVRLPSTAFKRVAGTEVVTDILVLRRKDSDRADTDLTAWIDTETLDVEDLDHLVDETVFGRDDVGDALNINEYFLNHPDNVVGTLALGQGIHGSPTLKVVGEEQQSREALADAIGGRLRDIVENALARGHALTATADSLIDVDTTVFDPGLFTEAERAEQPPLDALRYHPPTDSIQRWTGHSWQEQRTPKSRLRETRSLIELREAATAVIASQRDGQPLPEREQLRAQLNTLYDGYVSKYGPINRFKWIYPQPPTQESHDRKVAGAEEQWRKAQGIDGVRYRGPVPEHLQQEWSEKAWEAGNPYKRRPHLDGGMKNDPRWANVAALEMFNEQSGEALKAPIFSVDVLTARTVPDTAATISDALAISIDQHQRIDVDYIATLLGAEPDEVREQLRGLAYPSLDDPDELVPAVTALSGNVRNKLAAARAAAETNPAYAEYMSALQAVMPADKEASQIRVRPGAPWIDAKYVAQFANETFGADTVVADHISGTWSVDCARHQRASVAMTETWGTEYKDAIELLDALCNSKPITVNRPAEVVAETGGPTINFEATFAAQAKAAKITEAFQEWVFDDDRRREELVAEFNARFNSLVAPKHRGDHLSLPGLSEKFEPHPYQRDAVARIIAEPTVLLDHVVGAGKTGSMLMGAMELKRLGLCSQPWIVVPNHIIEQVGREAAQWYPAARILLGTPGTDPEGRRRFVAQSAATDWDMVIVPQSLFTAIGVSADTHADYIQRQLDELDNHQDRALTSMSKKRVEQQKKRLDARLKDMTKQDRKDTGLTFENAGADYLFIDEAHMYKNKGRLSNIEELSCPAPAQRAEDLAMKLEVLRARRHDEGRAAGLRPDQVVERVATFATGTPVANSLGELWVMQNYLRPDLLAAAGVADINDWGANFTAPVSGVEVNATGTSLRTVTRVGKFCNLPELLALSSIFTDVVTRDEVPIELPRLSGGRRRVDSITPSQEVKDFITDLGWRLDHLDPRRPDKDNQLKIANDGRNVSLDPRLAGLEAPATSRASAVADDIMDIHRASADNVYHDPETGRAMPIRGAFQLAFCDRGTPSKDPRQFTLYGAIRDELIARGMPADAIAFIHDFVKPADKLNLFHRCRTGEVSVLIGSTEKMGTGMNVQTRMRALHHVDVPWRPADLEQREGRIMRQGNQNSDIDIVSYVTEGAYDTVMWQKVEFKARFIEQVKRENVDVDEIEDLGGGDISGAAAETKAIATGDPRYIRQVELDDDVRRLAALESAHRDAAARRRHQRQSTERELDATTKELDTLAPVLDQIAATGERPAHITVGDRGYAERKDAAAPFAAACRDAYLALKHKSSFDTKPLDATINGITITARRSHLKGELHLTLDVPSTTVAIEDAELFATAPTVGGDAHIAKARGLLQRVENAYKDIPHHNTRLQRHADTLTRELHDYDNTSLGDFEHAAELADKRLELSTLTAQLRMEAQSEAAQAASAAARERMLEAGRQPGWTLELNPTPALIAESGLPDATSYRAAQRIIEQHRAAEYRNEHIAKDQEQQQQQHRDNTDDGELGL</sequence>
<dbReference type="Gene3D" id="3.40.50.150">
    <property type="entry name" value="Vaccinia Virus protein VP39"/>
    <property type="match status" value="1"/>
</dbReference>
<feature type="domain" description="Helicase C-terminal" evidence="2">
    <location>
        <begin position="1403"/>
        <end position="1573"/>
    </location>
</feature>
<evidence type="ECO:0000259" key="2">
    <source>
        <dbReference type="PROSITE" id="PS51194"/>
    </source>
</evidence>
<protein>
    <submittedName>
        <fullName evidence="3">Helicase</fullName>
    </submittedName>
</protein>
<dbReference type="InterPro" id="IPR014001">
    <property type="entry name" value="Helicase_ATP-bd"/>
</dbReference>
<dbReference type="OrthoDB" id="9814088at2"/>
<keyword evidence="4" id="KW-1185">Reference proteome</keyword>
<gene>
    <name evidence="3" type="ORF">AWC17_15075</name>
</gene>
<comment type="caution">
    <text evidence="3">The sequence shown here is derived from an EMBL/GenBank/DDBJ whole genome shotgun (WGS) entry which is preliminary data.</text>
</comment>
<keyword evidence="3" id="KW-0547">Nucleotide-binding</keyword>
<keyword evidence="3" id="KW-0378">Hydrolase</keyword>
<feature type="compositionally biased region" description="Basic and acidic residues" evidence="1">
    <location>
        <begin position="1883"/>
        <end position="1907"/>
    </location>
</feature>
<accession>A0A1X1YYR2</accession>
<feature type="compositionally biased region" description="Polar residues" evidence="1">
    <location>
        <begin position="105"/>
        <end position="115"/>
    </location>
</feature>
<dbReference type="SUPFAM" id="SSF52540">
    <property type="entry name" value="P-loop containing nucleoside triphosphate hydrolases"/>
    <property type="match status" value="2"/>
</dbReference>
<dbReference type="SMART" id="SM00487">
    <property type="entry name" value="DEXDc"/>
    <property type="match status" value="1"/>
</dbReference>
<proteinExistence type="predicted"/>
<keyword evidence="3" id="KW-0347">Helicase</keyword>
<dbReference type="EMBL" id="LQPH01000164">
    <property type="protein sequence ID" value="ORW16174.1"/>
    <property type="molecule type" value="Genomic_DNA"/>
</dbReference>
<feature type="region of interest" description="Disordered" evidence="1">
    <location>
        <begin position="1"/>
        <end position="127"/>
    </location>
</feature>
<dbReference type="SUPFAM" id="SSF53335">
    <property type="entry name" value="S-adenosyl-L-methionine-dependent methyltransferases"/>
    <property type="match status" value="1"/>
</dbReference>
<dbReference type="SMART" id="SM00490">
    <property type="entry name" value="HELICc"/>
    <property type="match status" value="1"/>
</dbReference>
<dbReference type="PANTHER" id="PTHR41313">
    <property type="entry name" value="ADENINE-SPECIFIC METHYLTRANSFERASE"/>
    <property type="match status" value="1"/>
</dbReference>
<dbReference type="Pfam" id="PF00271">
    <property type="entry name" value="Helicase_C"/>
    <property type="match status" value="1"/>
</dbReference>
<organism evidence="3 4">
    <name type="scientific">Mycobacterium nebraskense</name>
    <dbReference type="NCBI Taxonomy" id="244292"/>
    <lineage>
        <taxon>Bacteria</taxon>
        <taxon>Bacillati</taxon>
        <taxon>Actinomycetota</taxon>
        <taxon>Actinomycetes</taxon>
        <taxon>Mycobacteriales</taxon>
        <taxon>Mycobacteriaceae</taxon>
        <taxon>Mycobacterium</taxon>
    </lineage>
</organism>
<dbReference type="InterPro" id="IPR001650">
    <property type="entry name" value="Helicase_C-like"/>
</dbReference>
<dbReference type="InterPro" id="IPR052933">
    <property type="entry name" value="DNA_Protect_Modify"/>
</dbReference>
<evidence type="ECO:0000313" key="3">
    <source>
        <dbReference type="EMBL" id="ORW16174.1"/>
    </source>
</evidence>
<dbReference type="PANTHER" id="PTHR41313:SF1">
    <property type="entry name" value="DNA METHYLASE ADENINE-SPECIFIC DOMAIN-CONTAINING PROTEIN"/>
    <property type="match status" value="1"/>
</dbReference>
<dbReference type="GO" id="GO:0004386">
    <property type="term" value="F:helicase activity"/>
    <property type="evidence" value="ECO:0007669"/>
    <property type="project" value="UniProtKB-KW"/>
</dbReference>
<evidence type="ECO:0000256" key="1">
    <source>
        <dbReference type="SAM" id="MobiDB-lite"/>
    </source>
</evidence>
<dbReference type="Gene3D" id="3.40.50.300">
    <property type="entry name" value="P-loop containing nucleotide triphosphate hydrolases"/>
    <property type="match status" value="2"/>
</dbReference>
<reference evidence="3 4" key="1">
    <citation type="submission" date="2016-01" db="EMBL/GenBank/DDBJ databases">
        <title>The new phylogeny of the genus Mycobacterium.</title>
        <authorList>
            <person name="Tarcisio F."/>
            <person name="Conor M."/>
            <person name="Antonella G."/>
            <person name="Elisabetta G."/>
            <person name="Giulia F.S."/>
            <person name="Sara T."/>
            <person name="Anna F."/>
            <person name="Clotilde B."/>
            <person name="Roberto B."/>
            <person name="Veronica D.S."/>
            <person name="Fabio R."/>
            <person name="Monica P."/>
            <person name="Olivier J."/>
            <person name="Enrico T."/>
            <person name="Nicola S."/>
        </authorList>
    </citation>
    <scope>NUCLEOTIDE SEQUENCE [LARGE SCALE GENOMIC DNA]</scope>
    <source>
        <strain evidence="3 4">DSM 44803</strain>
    </source>
</reference>
<evidence type="ECO:0000313" key="4">
    <source>
        <dbReference type="Proteomes" id="UP000193781"/>
    </source>
</evidence>
<dbReference type="PROSITE" id="PS51194">
    <property type="entry name" value="HELICASE_CTER"/>
    <property type="match status" value="1"/>
</dbReference>